<gene>
    <name evidence="5" type="ORF">QBC38DRAFT_467632</name>
</gene>
<sequence length="542" mass="59816">MALSRQQSASNPGIKGNSSVSLLSRRFPTRSLPRSSPPPSKYDRLRALRIAIIGASITGITSAAHCIGHGFSNITIFESGPFLGGIWTTGPSSHTSLQINSMIYRPSIPPSSVENLSRQYSLKSKTLFNTKVEDIYQDHHGKWIINSSRFGRFDGVICCLGTAEAPRVPRLPGMDRFLRAGGEVCHSSRLGGGIAGTSAPTKPTMPTPPTITEPKVIATARKCDARDRKVVIIDAEKEGSGLIEALEFAAVEGAQSVSVLLAGKKRGNKWLVPRGVVGDVLLMTLGRGFTDRLLPEVLLHGLFYRSTEDVMATLDMDGFEKLRSMKIEWITCSINHFTNTGININCPRGARSKLVTAEFIDADVVVMVTGYNQPQLTTFLPGTCFPPTYRPPKWYLGSFPTNHPSIACVNHGRGGIFGNWEIALRTRILLMFTLDPRTIPSPFWMRRWIDLTRVLKAGLVIGNFEIFSHVELICWFVLYVALNPFRWKWVFFVLFGIELLLPGSSKTGPVERAPGTQNSTNNSVVSKKPMMIILEREVEEGE</sequence>
<dbReference type="SUPFAM" id="SSF51905">
    <property type="entry name" value="FAD/NAD(P)-binding domain"/>
    <property type="match status" value="1"/>
</dbReference>
<feature type="region of interest" description="Disordered" evidence="4">
    <location>
        <begin position="1"/>
        <end position="20"/>
    </location>
</feature>
<reference evidence="5" key="2">
    <citation type="submission" date="2023-05" db="EMBL/GenBank/DDBJ databases">
        <authorList>
            <consortium name="Lawrence Berkeley National Laboratory"/>
            <person name="Steindorff A."/>
            <person name="Hensen N."/>
            <person name="Bonometti L."/>
            <person name="Westerberg I."/>
            <person name="Brannstrom I.O."/>
            <person name="Guillou S."/>
            <person name="Cros-Aarteil S."/>
            <person name="Calhoun S."/>
            <person name="Haridas S."/>
            <person name="Kuo A."/>
            <person name="Mondo S."/>
            <person name="Pangilinan J."/>
            <person name="Riley R."/>
            <person name="Labutti K."/>
            <person name="Andreopoulos B."/>
            <person name="Lipzen A."/>
            <person name="Chen C."/>
            <person name="Yanf M."/>
            <person name="Daum C."/>
            <person name="Ng V."/>
            <person name="Clum A."/>
            <person name="Ohm R."/>
            <person name="Martin F."/>
            <person name="Silar P."/>
            <person name="Natvig D."/>
            <person name="Lalanne C."/>
            <person name="Gautier V."/>
            <person name="Ament-Velasquez S.L."/>
            <person name="Kruys A."/>
            <person name="Hutchinson M.I."/>
            <person name="Powell A.J."/>
            <person name="Barry K."/>
            <person name="Miller A.N."/>
            <person name="Grigoriev I.V."/>
            <person name="Debuchy R."/>
            <person name="Gladieux P."/>
            <person name="Thoren M.H."/>
            <person name="Johannesson H."/>
        </authorList>
    </citation>
    <scope>NUCLEOTIDE SEQUENCE</scope>
    <source>
        <strain evidence="5">CBS 990.96</strain>
    </source>
</reference>
<accession>A0AAN7BWL4</accession>
<dbReference type="InterPro" id="IPR036188">
    <property type="entry name" value="FAD/NAD-bd_sf"/>
</dbReference>
<proteinExistence type="predicted"/>
<dbReference type="GO" id="GO:0016491">
    <property type="term" value="F:oxidoreductase activity"/>
    <property type="evidence" value="ECO:0007669"/>
    <property type="project" value="UniProtKB-KW"/>
</dbReference>
<keyword evidence="2" id="KW-0274">FAD</keyword>
<evidence type="ECO:0000313" key="6">
    <source>
        <dbReference type="Proteomes" id="UP001301958"/>
    </source>
</evidence>
<evidence type="ECO:0008006" key="7">
    <source>
        <dbReference type="Google" id="ProtNLM"/>
    </source>
</evidence>
<keyword evidence="1" id="KW-0285">Flavoprotein</keyword>
<reference evidence="5" key="1">
    <citation type="journal article" date="2023" name="Mol. Phylogenet. Evol.">
        <title>Genome-scale phylogeny and comparative genomics of the fungal order Sordariales.</title>
        <authorList>
            <person name="Hensen N."/>
            <person name="Bonometti L."/>
            <person name="Westerberg I."/>
            <person name="Brannstrom I.O."/>
            <person name="Guillou S."/>
            <person name="Cros-Aarteil S."/>
            <person name="Calhoun S."/>
            <person name="Haridas S."/>
            <person name="Kuo A."/>
            <person name="Mondo S."/>
            <person name="Pangilinan J."/>
            <person name="Riley R."/>
            <person name="LaButti K."/>
            <person name="Andreopoulos B."/>
            <person name="Lipzen A."/>
            <person name="Chen C."/>
            <person name="Yan M."/>
            <person name="Daum C."/>
            <person name="Ng V."/>
            <person name="Clum A."/>
            <person name="Steindorff A."/>
            <person name="Ohm R.A."/>
            <person name="Martin F."/>
            <person name="Silar P."/>
            <person name="Natvig D.O."/>
            <person name="Lalanne C."/>
            <person name="Gautier V."/>
            <person name="Ament-Velasquez S.L."/>
            <person name="Kruys A."/>
            <person name="Hutchinson M.I."/>
            <person name="Powell A.J."/>
            <person name="Barry K."/>
            <person name="Miller A.N."/>
            <person name="Grigoriev I.V."/>
            <person name="Debuchy R."/>
            <person name="Gladieux P."/>
            <person name="Hiltunen Thoren M."/>
            <person name="Johannesson H."/>
        </authorList>
    </citation>
    <scope>NUCLEOTIDE SEQUENCE</scope>
    <source>
        <strain evidence="5">CBS 990.96</strain>
    </source>
</reference>
<evidence type="ECO:0000256" key="3">
    <source>
        <dbReference type="ARBA" id="ARBA00023002"/>
    </source>
</evidence>
<comment type="caution">
    <text evidence="5">The sequence shown here is derived from an EMBL/GenBank/DDBJ whole genome shotgun (WGS) entry which is preliminary data.</text>
</comment>
<dbReference type="EMBL" id="MU865295">
    <property type="protein sequence ID" value="KAK4231021.1"/>
    <property type="molecule type" value="Genomic_DNA"/>
</dbReference>
<protein>
    <recommendedName>
        <fullName evidence="7">Monooxygenase</fullName>
    </recommendedName>
</protein>
<keyword evidence="3" id="KW-0560">Oxidoreductase</keyword>
<organism evidence="5 6">
    <name type="scientific">Podospora fimiseda</name>
    <dbReference type="NCBI Taxonomy" id="252190"/>
    <lineage>
        <taxon>Eukaryota</taxon>
        <taxon>Fungi</taxon>
        <taxon>Dikarya</taxon>
        <taxon>Ascomycota</taxon>
        <taxon>Pezizomycotina</taxon>
        <taxon>Sordariomycetes</taxon>
        <taxon>Sordariomycetidae</taxon>
        <taxon>Sordariales</taxon>
        <taxon>Podosporaceae</taxon>
        <taxon>Podospora</taxon>
    </lineage>
</organism>
<keyword evidence="6" id="KW-1185">Reference proteome</keyword>
<feature type="region of interest" description="Disordered" evidence="4">
    <location>
        <begin position="192"/>
        <end position="212"/>
    </location>
</feature>
<dbReference type="PANTHER" id="PTHR23023">
    <property type="entry name" value="DIMETHYLANILINE MONOOXYGENASE"/>
    <property type="match status" value="1"/>
</dbReference>
<dbReference type="InterPro" id="IPR050346">
    <property type="entry name" value="FMO-like"/>
</dbReference>
<name>A0AAN7BWL4_9PEZI</name>
<evidence type="ECO:0000313" key="5">
    <source>
        <dbReference type="EMBL" id="KAK4231021.1"/>
    </source>
</evidence>
<dbReference type="Gene3D" id="3.50.50.60">
    <property type="entry name" value="FAD/NAD(P)-binding domain"/>
    <property type="match status" value="1"/>
</dbReference>
<evidence type="ECO:0000256" key="4">
    <source>
        <dbReference type="SAM" id="MobiDB-lite"/>
    </source>
</evidence>
<dbReference type="AlphaFoldDB" id="A0AAN7BWL4"/>
<evidence type="ECO:0000256" key="2">
    <source>
        <dbReference type="ARBA" id="ARBA00022827"/>
    </source>
</evidence>
<evidence type="ECO:0000256" key="1">
    <source>
        <dbReference type="ARBA" id="ARBA00022630"/>
    </source>
</evidence>
<dbReference type="Proteomes" id="UP001301958">
    <property type="component" value="Unassembled WGS sequence"/>
</dbReference>